<dbReference type="PANTHER" id="PTHR43272:SF32">
    <property type="entry name" value="AMP-DEPENDENT SYNTHETASE_LIGASE DOMAIN-CONTAINING PROTEIN"/>
    <property type="match status" value="1"/>
</dbReference>
<evidence type="ECO:0000256" key="5">
    <source>
        <dbReference type="ARBA" id="ARBA00032875"/>
    </source>
</evidence>
<gene>
    <name evidence="7" type="ORF">AOZ06_13640</name>
</gene>
<dbReference type="GO" id="GO:0004467">
    <property type="term" value="F:long-chain fatty acid-CoA ligase activity"/>
    <property type="evidence" value="ECO:0007669"/>
    <property type="project" value="TreeGrafter"/>
</dbReference>
<dbReference type="Pfam" id="PF23562">
    <property type="entry name" value="AMP-binding_C_3"/>
    <property type="match status" value="1"/>
</dbReference>
<dbReference type="OrthoDB" id="9803968at2"/>
<name>A0A0N9HWC8_9PSEU</name>
<dbReference type="InterPro" id="IPR020845">
    <property type="entry name" value="AMP-binding_CS"/>
</dbReference>
<dbReference type="KEGG" id="kphy:AOZ06_13640"/>
<dbReference type="RefSeq" id="WP_054289722.1">
    <property type="nucleotide sequence ID" value="NZ_CP012752.1"/>
</dbReference>
<organism evidence="7 8">
    <name type="scientific">Kibdelosporangium phytohabitans</name>
    <dbReference type="NCBI Taxonomy" id="860235"/>
    <lineage>
        <taxon>Bacteria</taxon>
        <taxon>Bacillati</taxon>
        <taxon>Actinomycetota</taxon>
        <taxon>Actinomycetes</taxon>
        <taxon>Pseudonocardiales</taxon>
        <taxon>Pseudonocardiaceae</taxon>
        <taxon>Kibdelosporangium</taxon>
    </lineage>
</organism>
<dbReference type="InterPro" id="IPR042099">
    <property type="entry name" value="ANL_N_sf"/>
</dbReference>
<dbReference type="GO" id="GO:0016020">
    <property type="term" value="C:membrane"/>
    <property type="evidence" value="ECO:0007669"/>
    <property type="project" value="TreeGrafter"/>
</dbReference>
<evidence type="ECO:0000259" key="6">
    <source>
        <dbReference type="Pfam" id="PF00501"/>
    </source>
</evidence>
<dbReference type="PROSITE" id="PS00455">
    <property type="entry name" value="AMP_BINDING"/>
    <property type="match status" value="1"/>
</dbReference>
<dbReference type="PANTHER" id="PTHR43272">
    <property type="entry name" value="LONG-CHAIN-FATTY-ACID--COA LIGASE"/>
    <property type="match status" value="1"/>
</dbReference>
<sequence length="598" mass="64502">MREYSAPATISVTGEENLTDMVWANADRFGDTVSFRRLVGGSWVDVTAREFAAHVLAVAKGLIATGLRPGDRVALLSKTRYEWSLLDFAIWTAGGVTVPIYETSSAEQVEWILSDSGARAVVVETAEHRATVDGLVDRLPELGRVWQLDAGPDIAPAVDELTALGADVDEEAVHELHRGVRADSVATLVYTSGTTGRPKGVELTHRNLLAEVRADIKAFPQLLKSGNSMLVFLPLAHIFARAIAICCVYARTTLGHLPDVKTLVKDLGTFRPTFVVAVPRVFEKVYNTAKQRAHAEGKGKIFDMAEALAIEYSKSGGKPGIALRAKHLVADRLVYGKLRLALGGRCEAAISGGAPLGERLGHFFRGIGVPVFEGYGLTETAAAIAVNTGADFKVGTVGRPVAGASVRIADDGEVLLSGDMVFTGYWHNADASAESLKDGWFHTGDLGTLDDDGFLAITGRKKEIIVTAGGKNVAPAVLEDRLRIHPLVSQCLVVGDRKPFIGALITVDDEYFQSWKARNGKQGTVADLADDDDLRAEVQSAVDEANKAVSRAESIRSFVVLPRDFSEERGEITPSLKLRREIIATEYADRIEAIYSKK</sequence>
<keyword evidence="2 7" id="KW-0436">Ligase</keyword>
<evidence type="ECO:0000256" key="4">
    <source>
        <dbReference type="ARBA" id="ARBA00023098"/>
    </source>
</evidence>
<protein>
    <recommendedName>
        <fullName evidence="5">Acyl-CoA synthetase</fullName>
    </recommendedName>
</protein>
<dbReference type="Gene3D" id="3.40.50.12780">
    <property type="entry name" value="N-terminal domain of ligase-like"/>
    <property type="match status" value="1"/>
</dbReference>
<evidence type="ECO:0000256" key="2">
    <source>
        <dbReference type="ARBA" id="ARBA00022598"/>
    </source>
</evidence>
<evidence type="ECO:0000313" key="7">
    <source>
        <dbReference type="EMBL" id="ALG07812.1"/>
    </source>
</evidence>
<dbReference type="Proteomes" id="UP000063699">
    <property type="component" value="Chromosome"/>
</dbReference>
<dbReference type="AlphaFoldDB" id="A0A0N9HWC8"/>
<dbReference type="InterPro" id="IPR000873">
    <property type="entry name" value="AMP-dep_synth/lig_dom"/>
</dbReference>
<evidence type="ECO:0000256" key="3">
    <source>
        <dbReference type="ARBA" id="ARBA00022832"/>
    </source>
</evidence>
<evidence type="ECO:0000313" key="8">
    <source>
        <dbReference type="Proteomes" id="UP000063699"/>
    </source>
</evidence>
<proteinExistence type="inferred from homology"/>
<keyword evidence="8" id="KW-1185">Reference proteome</keyword>
<accession>A0A0N9HWC8</accession>
<keyword evidence="3" id="KW-0276">Fatty acid metabolism</keyword>
<keyword evidence="4" id="KW-0443">Lipid metabolism</keyword>
<comment type="similarity">
    <text evidence="1">Belongs to the ATP-dependent AMP-binding enzyme family.</text>
</comment>
<reference evidence="7 8" key="1">
    <citation type="submission" date="2015-07" db="EMBL/GenBank/DDBJ databases">
        <title>Genome sequencing of Kibdelosporangium phytohabitans.</title>
        <authorList>
            <person name="Qin S."/>
            <person name="Xing K."/>
        </authorList>
    </citation>
    <scope>NUCLEOTIDE SEQUENCE [LARGE SCALE GENOMIC DNA]</scope>
    <source>
        <strain evidence="7 8">KLBMP1111</strain>
    </source>
</reference>
<dbReference type="SUPFAM" id="SSF56801">
    <property type="entry name" value="Acetyl-CoA synthetase-like"/>
    <property type="match status" value="1"/>
</dbReference>
<dbReference type="CDD" id="cd05907">
    <property type="entry name" value="VL_LC_FACS_like"/>
    <property type="match status" value="1"/>
</dbReference>
<evidence type="ECO:0000256" key="1">
    <source>
        <dbReference type="ARBA" id="ARBA00006432"/>
    </source>
</evidence>
<feature type="domain" description="AMP-dependent synthetase/ligase" evidence="6">
    <location>
        <begin position="24"/>
        <end position="426"/>
    </location>
</feature>
<dbReference type="EMBL" id="CP012752">
    <property type="protein sequence ID" value="ALG07812.1"/>
    <property type="molecule type" value="Genomic_DNA"/>
</dbReference>
<dbReference type="Pfam" id="PF00501">
    <property type="entry name" value="AMP-binding"/>
    <property type="match status" value="1"/>
</dbReference>
<dbReference type="STRING" id="860235.AOZ06_13640"/>